<dbReference type="EMBL" id="ML769597">
    <property type="protein sequence ID" value="KAE9392379.1"/>
    <property type="molecule type" value="Genomic_DNA"/>
</dbReference>
<organism evidence="2 3">
    <name type="scientific">Gymnopus androsaceus JB14</name>
    <dbReference type="NCBI Taxonomy" id="1447944"/>
    <lineage>
        <taxon>Eukaryota</taxon>
        <taxon>Fungi</taxon>
        <taxon>Dikarya</taxon>
        <taxon>Basidiomycota</taxon>
        <taxon>Agaricomycotina</taxon>
        <taxon>Agaricomycetes</taxon>
        <taxon>Agaricomycetidae</taxon>
        <taxon>Agaricales</taxon>
        <taxon>Marasmiineae</taxon>
        <taxon>Omphalotaceae</taxon>
        <taxon>Gymnopus</taxon>
    </lineage>
</organism>
<dbReference type="AlphaFoldDB" id="A0A6A4H2B8"/>
<gene>
    <name evidence="2" type="ORF">BT96DRAFT_830646</name>
</gene>
<accession>A0A6A4H2B8</accession>
<name>A0A6A4H2B8_9AGAR</name>
<dbReference type="Proteomes" id="UP000799118">
    <property type="component" value="Unassembled WGS sequence"/>
</dbReference>
<sequence length="685" mass="76384">MKRAKSSLEKTKEKSEKERARWEEEKKLLTKRGRESGKEISELKKKLKISNHTHSNLCADKENLSANVNCLNKLASRADNKKNKAILKAVLKAKKEVNSFQVKEKGVVTDSVWDLARDLVAVGLKPGMVGPAVNRVLSAAGVNVNGTISHTTACQAIIEGGVAADLQMTEAMRTSDGFIVSGDGTTHRSLNYESHFVMVNKDGLRKNYFAGITTAPNHTSQEQCDAWERLFCCLTDLYNCSPFGKKNGLIDVRELIQLLTGMLSDHAEDQKLLAKLLESLKRVWERKLRGEEAMLEMDMVLLMPLIMEATTTAVYAAGGAKAWASLSPEEQACCTKNIYHVIQQRIGQNTFESLSLDQQRTINLFIWMGCEIHNDLNTVKAGAIAMGKWWEENKVLGPKKLLNCANKDAARIGGAAGEHVKEVSVGGAIKATSISVALFNHKNDKTGQHNTYKIFMEEKLSHLATFPNPSNNQFQTHALAAEQLIVNLEAYKEFLRLVKDKKEKRNWTNLELNLWDALNDLPTLHKLAALAVYSQTISVLYVAHVRKNPDQNALDMGPYHQEVLAACKAVIDNPDIVLGANTFHVPATLGGEQFYHSEVMYAVHRMAPSLLHLCPLVQRFFTGAYEAWPRFMTEFAAGGKIAHLTEEERKCATQSTNNNLNESAFGIVRQNWRFTGHTLILYHNS</sequence>
<evidence type="ECO:0000313" key="2">
    <source>
        <dbReference type="EMBL" id="KAE9392379.1"/>
    </source>
</evidence>
<evidence type="ECO:0000313" key="3">
    <source>
        <dbReference type="Proteomes" id="UP000799118"/>
    </source>
</evidence>
<evidence type="ECO:0000256" key="1">
    <source>
        <dbReference type="SAM" id="MobiDB-lite"/>
    </source>
</evidence>
<protein>
    <submittedName>
        <fullName evidence="2">Uncharacterized protein</fullName>
    </submittedName>
</protein>
<keyword evidence="3" id="KW-1185">Reference proteome</keyword>
<reference evidence="2" key="1">
    <citation type="journal article" date="2019" name="Environ. Microbiol.">
        <title>Fungal ecological strategies reflected in gene transcription - a case study of two litter decomposers.</title>
        <authorList>
            <person name="Barbi F."/>
            <person name="Kohler A."/>
            <person name="Barry K."/>
            <person name="Baskaran P."/>
            <person name="Daum C."/>
            <person name="Fauchery L."/>
            <person name="Ihrmark K."/>
            <person name="Kuo A."/>
            <person name="LaButti K."/>
            <person name="Lipzen A."/>
            <person name="Morin E."/>
            <person name="Grigoriev I.V."/>
            <person name="Henrissat B."/>
            <person name="Lindahl B."/>
            <person name="Martin F."/>
        </authorList>
    </citation>
    <scope>NUCLEOTIDE SEQUENCE</scope>
    <source>
        <strain evidence="2">JB14</strain>
    </source>
</reference>
<feature type="region of interest" description="Disordered" evidence="1">
    <location>
        <begin position="1"/>
        <end position="25"/>
    </location>
</feature>
<proteinExistence type="predicted"/>
<dbReference type="OrthoDB" id="3246627at2759"/>